<evidence type="ECO:0000256" key="6">
    <source>
        <dbReference type="SAM" id="MobiDB-lite"/>
    </source>
</evidence>
<feature type="domain" description="PCI" evidence="7">
    <location>
        <begin position="183"/>
        <end position="351"/>
    </location>
</feature>
<sequence>MASTSVQPQLVFVDGTFSELAQEMADYVKIGDEVKPLIEKDQQDEVLKKIIVASSALNQVPEKEFTAAYNLLVYLVMQSKNADKMLPRVCDNLLEPITSSPQNGPALALGALTNIFNMVKPDNEIRFHIFSSIVKFVKQYSMFDNLKKHLRTLDSWVEQWEIDEEEQRKLYEEIAEVASEAGDEHTSYDFIVKAINTFGKDEVSSENAQRLALRALKSALLSPTHYDFSDLMSLPAVQALADSHAVYFELLEIFAEKDLEDYNDFNEEHDDFIEKENLNADLLHRKIRLLTFASLAASQPSREIPYKLITKALSIPENEIELWAIDVIRAGLVEGKLSQREKVFLVHRTVYRVFGEKQWRELGDRVDGWRRTIAAVAAALRKEQSNAEAARKREVEELERKLTGAGFEDGGNRRGGGDRRRGGGDRDRSDRPPPKPRGDDED</sequence>
<keyword evidence="3 5" id="KW-0396">Initiation factor</keyword>
<gene>
    <name evidence="8" type="ORF">PG996_000806</name>
</gene>
<dbReference type="Proteomes" id="UP001446871">
    <property type="component" value="Unassembled WGS sequence"/>
</dbReference>
<accession>A0ABR1WHR6</accession>
<evidence type="ECO:0000256" key="3">
    <source>
        <dbReference type="ARBA" id="ARBA00022540"/>
    </source>
</evidence>
<comment type="subcellular location">
    <subcellularLocation>
        <location evidence="5">Cytoplasm</location>
    </subcellularLocation>
</comment>
<dbReference type="EMBL" id="JAQQWM010000001">
    <property type="protein sequence ID" value="KAK8082025.1"/>
    <property type="molecule type" value="Genomic_DNA"/>
</dbReference>
<dbReference type="PANTHER" id="PTHR15350:SF2">
    <property type="entry name" value="EUKARYOTIC TRANSLATION INITIATION FACTOR 3 SUBUNIT M"/>
    <property type="match status" value="1"/>
</dbReference>
<evidence type="ECO:0000256" key="2">
    <source>
        <dbReference type="ARBA" id="ARBA00022490"/>
    </source>
</evidence>
<dbReference type="InterPro" id="IPR045237">
    <property type="entry name" value="COPS7/eIF3m"/>
</dbReference>
<dbReference type="HAMAP" id="MF_03012">
    <property type="entry name" value="eIF3m"/>
    <property type="match status" value="1"/>
</dbReference>
<proteinExistence type="inferred from homology"/>
<evidence type="ECO:0000259" key="7">
    <source>
        <dbReference type="PROSITE" id="PS50250"/>
    </source>
</evidence>
<dbReference type="SMART" id="SM00088">
    <property type="entry name" value="PINT"/>
    <property type="match status" value="1"/>
</dbReference>
<reference evidence="8 9" key="1">
    <citation type="submission" date="2023-01" db="EMBL/GenBank/DDBJ databases">
        <title>Analysis of 21 Apiospora genomes using comparative genomics revels a genus with tremendous synthesis potential of carbohydrate active enzymes and secondary metabolites.</title>
        <authorList>
            <person name="Sorensen T."/>
        </authorList>
    </citation>
    <scope>NUCLEOTIDE SEQUENCE [LARGE SCALE GENOMIC DNA]</scope>
    <source>
        <strain evidence="8 9">CBS 83171</strain>
    </source>
</reference>
<keyword evidence="4 5" id="KW-0648">Protein biosynthesis</keyword>
<comment type="function">
    <text evidence="5">Component of the eukaryotic translation initiation factor 3 (eIF-3) complex, which is involved in protein synthesis of a specialized repertoire of mRNAs and, together with other initiation factors, stimulates binding of mRNA and methionyl-tRNAi to the 40S ribosome. The eIF-3 complex specifically targets and initiates translation of a subset of mRNAs involved in cell proliferation.</text>
</comment>
<dbReference type="InterPro" id="IPR040750">
    <property type="entry name" value="eIF3m_C_helix"/>
</dbReference>
<comment type="similarity">
    <text evidence="1">Belongs to the CSN7/EIF3M family. CSN7 subfamily.</text>
</comment>
<dbReference type="PROSITE" id="PS50250">
    <property type="entry name" value="PCI"/>
    <property type="match status" value="1"/>
</dbReference>
<evidence type="ECO:0000256" key="5">
    <source>
        <dbReference type="HAMAP-Rule" id="MF_03012"/>
    </source>
</evidence>
<evidence type="ECO:0000313" key="9">
    <source>
        <dbReference type="Proteomes" id="UP001446871"/>
    </source>
</evidence>
<feature type="region of interest" description="Disordered" evidence="6">
    <location>
        <begin position="400"/>
        <end position="442"/>
    </location>
</feature>
<dbReference type="Pfam" id="PF01399">
    <property type="entry name" value="PCI"/>
    <property type="match status" value="1"/>
</dbReference>
<protein>
    <recommendedName>
        <fullName evidence="5">Eukaryotic translation initiation factor 3 subunit M</fullName>
        <shortName evidence="5">eIF3m</shortName>
    </recommendedName>
</protein>
<keyword evidence="2 5" id="KW-0963">Cytoplasm</keyword>
<evidence type="ECO:0000313" key="8">
    <source>
        <dbReference type="EMBL" id="KAK8082025.1"/>
    </source>
</evidence>
<dbReference type="PANTHER" id="PTHR15350">
    <property type="entry name" value="COP9 SIGNALOSOME COMPLEX SUBUNIT 7/DENDRITIC CELL PROTEIN GA17"/>
    <property type="match status" value="1"/>
</dbReference>
<evidence type="ECO:0000256" key="4">
    <source>
        <dbReference type="ARBA" id="ARBA00022917"/>
    </source>
</evidence>
<name>A0ABR1WHR6_9PEZI</name>
<dbReference type="Pfam" id="PF18005">
    <property type="entry name" value="eIF3m_C_helix"/>
    <property type="match status" value="1"/>
</dbReference>
<feature type="compositionally biased region" description="Basic and acidic residues" evidence="6">
    <location>
        <begin position="410"/>
        <end position="442"/>
    </location>
</feature>
<comment type="subunit">
    <text evidence="5">Component of the eukaryotic translation initiation factor 3 (eIF-3) complex.</text>
</comment>
<keyword evidence="9" id="KW-1185">Reference proteome</keyword>
<dbReference type="InterPro" id="IPR000717">
    <property type="entry name" value="PCI_dom"/>
</dbReference>
<comment type="similarity">
    <text evidence="5">Belongs to the eIF-3 subunit M family.</text>
</comment>
<comment type="caution">
    <text evidence="8">The sequence shown here is derived from an EMBL/GenBank/DDBJ whole genome shotgun (WGS) entry which is preliminary data.</text>
</comment>
<organism evidence="8 9">
    <name type="scientific">Apiospora saccharicola</name>
    <dbReference type="NCBI Taxonomy" id="335842"/>
    <lineage>
        <taxon>Eukaryota</taxon>
        <taxon>Fungi</taxon>
        <taxon>Dikarya</taxon>
        <taxon>Ascomycota</taxon>
        <taxon>Pezizomycotina</taxon>
        <taxon>Sordariomycetes</taxon>
        <taxon>Xylariomycetidae</taxon>
        <taxon>Amphisphaeriales</taxon>
        <taxon>Apiosporaceae</taxon>
        <taxon>Apiospora</taxon>
    </lineage>
</organism>
<evidence type="ECO:0000256" key="1">
    <source>
        <dbReference type="ARBA" id="ARBA00008482"/>
    </source>
</evidence>
<dbReference type="InterPro" id="IPR027528">
    <property type="entry name" value="eIF3m"/>
</dbReference>